<keyword evidence="2" id="KW-0812">Transmembrane</keyword>
<organism evidence="3 4">
    <name type="scientific">Aureimonas endophytica</name>
    <dbReference type="NCBI Taxonomy" id="2027858"/>
    <lineage>
        <taxon>Bacteria</taxon>
        <taxon>Pseudomonadati</taxon>
        <taxon>Pseudomonadota</taxon>
        <taxon>Alphaproteobacteria</taxon>
        <taxon>Hyphomicrobiales</taxon>
        <taxon>Aurantimonadaceae</taxon>
        <taxon>Aureimonas</taxon>
    </lineage>
</organism>
<keyword evidence="2" id="KW-1133">Transmembrane helix</keyword>
<dbReference type="Pfam" id="PF05016">
    <property type="entry name" value="ParE_toxin"/>
    <property type="match status" value="1"/>
</dbReference>
<gene>
    <name evidence="3" type="ORF">GCM10011390_50840</name>
</gene>
<dbReference type="InterPro" id="IPR007712">
    <property type="entry name" value="RelE/ParE_toxin"/>
</dbReference>
<keyword evidence="4" id="KW-1185">Reference proteome</keyword>
<dbReference type="Proteomes" id="UP000644699">
    <property type="component" value="Unassembled WGS sequence"/>
</dbReference>
<accession>A0A917EEV7</accession>
<dbReference type="InterPro" id="IPR035093">
    <property type="entry name" value="RelE/ParE_toxin_dom_sf"/>
</dbReference>
<feature type="transmembrane region" description="Helical" evidence="2">
    <location>
        <begin position="71"/>
        <end position="89"/>
    </location>
</feature>
<dbReference type="Gene3D" id="3.30.2310.20">
    <property type="entry name" value="RelE-like"/>
    <property type="match status" value="1"/>
</dbReference>
<comment type="caution">
    <text evidence="3">The sequence shown here is derived from an EMBL/GenBank/DDBJ whole genome shotgun (WGS) entry which is preliminary data.</text>
</comment>
<name>A0A917EEV7_9HYPH</name>
<dbReference type="EMBL" id="BMIQ01000017">
    <property type="protein sequence ID" value="GGE25195.1"/>
    <property type="molecule type" value="Genomic_DNA"/>
</dbReference>
<protein>
    <recommendedName>
        <fullName evidence="5">Type II toxin-antitoxin system RelE/ParE family toxin</fullName>
    </recommendedName>
</protein>
<keyword evidence="2" id="KW-0472">Membrane</keyword>
<keyword evidence="1" id="KW-1277">Toxin-antitoxin system</keyword>
<evidence type="ECO:0000313" key="4">
    <source>
        <dbReference type="Proteomes" id="UP000644699"/>
    </source>
</evidence>
<dbReference type="RefSeq" id="WP_188913604.1">
    <property type="nucleotide sequence ID" value="NZ_BMIQ01000017.1"/>
</dbReference>
<sequence>MAHRVLFHPAARTELEQIYTHVAARAGADTAFAFVSGIREFCDRLALFPKRGTERSGIMRGLRIIGYRRNVSVAFVVVGKSVIVLGIFLKGRDATKRILAARQASFPTS</sequence>
<reference evidence="3" key="1">
    <citation type="journal article" date="2014" name="Int. J. Syst. Evol. Microbiol.">
        <title>Complete genome sequence of Corynebacterium casei LMG S-19264T (=DSM 44701T), isolated from a smear-ripened cheese.</title>
        <authorList>
            <consortium name="US DOE Joint Genome Institute (JGI-PGF)"/>
            <person name="Walter F."/>
            <person name="Albersmeier A."/>
            <person name="Kalinowski J."/>
            <person name="Ruckert C."/>
        </authorList>
    </citation>
    <scope>NUCLEOTIDE SEQUENCE</scope>
    <source>
        <strain evidence="3">CGMCC 1.15367</strain>
    </source>
</reference>
<proteinExistence type="predicted"/>
<reference evidence="3" key="2">
    <citation type="submission" date="2020-09" db="EMBL/GenBank/DDBJ databases">
        <authorList>
            <person name="Sun Q."/>
            <person name="Zhou Y."/>
        </authorList>
    </citation>
    <scope>NUCLEOTIDE SEQUENCE</scope>
    <source>
        <strain evidence="3">CGMCC 1.15367</strain>
    </source>
</reference>
<evidence type="ECO:0008006" key="5">
    <source>
        <dbReference type="Google" id="ProtNLM"/>
    </source>
</evidence>
<evidence type="ECO:0000256" key="2">
    <source>
        <dbReference type="SAM" id="Phobius"/>
    </source>
</evidence>
<dbReference type="AlphaFoldDB" id="A0A917EEV7"/>
<evidence type="ECO:0000256" key="1">
    <source>
        <dbReference type="ARBA" id="ARBA00022649"/>
    </source>
</evidence>
<evidence type="ECO:0000313" key="3">
    <source>
        <dbReference type="EMBL" id="GGE25195.1"/>
    </source>
</evidence>